<feature type="region of interest" description="Disordered" evidence="1">
    <location>
        <begin position="177"/>
        <end position="221"/>
    </location>
</feature>
<dbReference type="EMBL" id="HBGJ01021664">
    <property type="protein sequence ID" value="CAD9255725.1"/>
    <property type="molecule type" value="Transcribed_RNA"/>
</dbReference>
<name>A0A7S1XR55_9STRA</name>
<sequence length="221" mass="23146">MSASTADHRRGRDGCAAFVEWLRSRHEALVAVVCHHNVIQSLLAGVYWDRIRNAEPILCTFDGAAFRHHTDGAAFFGTDLGLGLQAAPASSSASVRLDCGGGYVAVVRREARALRRELLRREGRKRRKQMQRAAGCALALRRVSDGAAAPLVEGADFSWLRDGDVVELVELQVTATAAATAAEEEEEERGAENATAGAAAGVGEGAGGGGGVAGDVSLLPV</sequence>
<dbReference type="AlphaFoldDB" id="A0A7S1XR55"/>
<protein>
    <submittedName>
        <fullName evidence="2">Uncharacterized protein</fullName>
    </submittedName>
</protein>
<feature type="compositionally biased region" description="Gly residues" evidence="1">
    <location>
        <begin position="200"/>
        <end position="213"/>
    </location>
</feature>
<accession>A0A7S1XR55</accession>
<gene>
    <name evidence="2" type="ORF">PPAR1163_LOCUS14095</name>
</gene>
<reference evidence="2" key="1">
    <citation type="submission" date="2021-01" db="EMBL/GenBank/DDBJ databases">
        <authorList>
            <person name="Corre E."/>
            <person name="Pelletier E."/>
            <person name="Niang G."/>
            <person name="Scheremetjew M."/>
            <person name="Finn R."/>
            <person name="Kale V."/>
            <person name="Holt S."/>
            <person name="Cochrane G."/>
            <person name="Meng A."/>
            <person name="Brown T."/>
            <person name="Cohen L."/>
        </authorList>
    </citation>
    <scope>NUCLEOTIDE SEQUENCE</scope>
    <source>
        <strain evidence="2">CCMP2877</strain>
    </source>
</reference>
<evidence type="ECO:0000256" key="1">
    <source>
        <dbReference type="SAM" id="MobiDB-lite"/>
    </source>
</evidence>
<evidence type="ECO:0000313" key="2">
    <source>
        <dbReference type="EMBL" id="CAD9255725.1"/>
    </source>
</evidence>
<organism evidence="2">
    <name type="scientific">Phaeomonas parva</name>
    <dbReference type="NCBI Taxonomy" id="124430"/>
    <lineage>
        <taxon>Eukaryota</taxon>
        <taxon>Sar</taxon>
        <taxon>Stramenopiles</taxon>
        <taxon>Ochrophyta</taxon>
        <taxon>Pinguiophyceae</taxon>
        <taxon>Pinguiochrysidales</taxon>
        <taxon>Pinguiochrysidaceae</taxon>
        <taxon>Phaeomonas</taxon>
    </lineage>
</organism>
<proteinExistence type="predicted"/>